<dbReference type="EMBL" id="JAUCMV010000002">
    <property type="protein sequence ID" value="KAK0419471.1"/>
    <property type="molecule type" value="Genomic_DNA"/>
</dbReference>
<keyword evidence="1" id="KW-0732">Signal</keyword>
<dbReference type="AlphaFoldDB" id="A0AA39I9H2"/>
<feature type="chain" id="PRO_5041454799" description="Peptidase M13 C-terminal domain-containing protein" evidence="1">
    <location>
        <begin position="16"/>
        <end position="604"/>
    </location>
</feature>
<gene>
    <name evidence="2" type="ORF">QR680_014165</name>
</gene>
<reference evidence="2" key="1">
    <citation type="submission" date="2023-06" db="EMBL/GenBank/DDBJ databases">
        <title>Genomic analysis of the entomopathogenic nematode Steinernema hermaphroditum.</title>
        <authorList>
            <person name="Schwarz E.M."/>
            <person name="Heppert J.K."/>
            <person name="Baniya A."/>
            <person name="Schwartz H.T."/>
            <person name="Tan C.-H."/>
            <person name="Antoshechkin I."/>
            <person name="Sternberg P.W."/>
            <person name="Goodrich-Blair H."/>
            <person name="Dillman A.R."/>
        </authorList>
    </citation>
    <scope>NUCLEOTIDE SEQUENCE</scope>
    <source>
        <strain evidence="2">PS9179</strain>
        <tissue evidence="2">Whole animal</tissue>
    </source>
</reference>
<evidence type="ECO:0008006" key="4">
    <source>
        <dbReference type="Google" id="ProtNLM"/>
    </source>
</evidence>
<evidence type="ECO:0000313" key="3">
    <source>
        <dbReference type="Proteomes" id="UP001175271"/>
    </source>
</evidence>
<protein>
    <recommendedName>
        <fullName evidence="4">Peptidase M13 C-terminal domain-containing protein</fullName>
    </recommendedName>
</protein>
<keyword evidence="3" id="KW-1185">Reference proteome</keyword>
<comment type="caution">
    <text evidence="2">The sequence shown here is derived from an EMBL/GenBank/DDBJ whole genome shotgun (WGS) entry which is preliminary data.</text>
</comment>
<organism evidence="2 3">
    <name type="scientific">Steinernema hermaphroditum</name>
    <dbReference type="NCBI Taxonomy" id="289476"/>
    <lineage>
        <taxon>Eukaryota</taxon>
        <taxon>Metazoa</taxon>
        <taxon>Ecdysozoa</taxon>
        <taxon>Nematoda</taxon>
        <taxon>Chromadorea</taxon>
        <taxon>Rhabditida</taxon>
        <taxon>Tylenchina</taxon>
        <taxon>Panagrolaimomorpha</taxon>
        <taxon>Strongyloidoidea</taxon>
        <taxon>Steinernematidae</taxon>
        <taxon>Steinernema</taxon>
    </lineage>
</organism>
<sequence length="604" mass="70072">MWLLAGCFLIPLCSALEPSVFPIFGHELSSSVHPCDNFHESICNVDENNGSSAFLKGMHQLFSEKLRVAFLKEKDPILDALLPIMLEKEKEKNFKEFVRKNAREALKHNTFPKVRYEPQNERFQLKHKLFIDLAEHQSTLFNLSTGPHFFKGFVNGFFGNNTHEIKTVYTVDNRNIRLDGPLEDHKKIGLEWGSDVAKGVKSIPRVLVIGDSMELDFTPLPEEKSYEECHPYIQGVVDEYIDQHKEKNITTGEQLSVIYLNESMAFEKIVKDIPVDQTDALALFEKQQLWRVENYFDVVKYLVAMENNMMSEKTKTDVLRIYNEIKEELLSIVQVLQASGAYGDLYFQNAHSLTSDVKNKIGNYLNNKMDIDIGYRWNRTASELRKAVDAIRAEFFKLKSSTAVPENCNLDCLLRHYGDLIYTTYKAHFGWSVFSVEGTWVRLEERDPSSDRHSTIYTNPQYFYLPDDSAPLSLKYGLFGQDFAGALLGTVDSLIKSGRETEAMKCFTDDFVNWVEYKTEKEKEKVRLELRLRAKQIALRAMMKDEKRNATDLKLFFIGSSINNCHVNYEMADKMIQSLPEFRMIFQCQPRQKMFERMPQRCRF</sequence>
<accession>A0AA39I9H2</accession>
<name>A0AA39I9H2_9BILA</name>
<feature type="signal peptide" evidence="1">
    <location>
        <begin position="1"/>
        <end position="15"/>
    </location>
</feature>
<evidence type="ECO:0000313" key="2">
    <source>
        <dbReference type="EMBL" id="KAK0419471.1"/>
    </source>
</evidence>
<proteinExistence type="predicted"/>
<evidence type="ECO:0000256" key="1">
    <source>
        <dbReference type="SAM" id="SignalP"/>
    </source>
</evidence>
<dbReference type="Proteomes" id="UP001175271">
    <property type="component" value="Unassembled WGS sequence"/>
</dbReference>